<accession>A0ABQ7WXN2</accession>
<gene>
    <name evidence="5" type="ORF">HID58_092069</name>
</gene>
<dbReference type="Pfam" id="PF00956">
    <property type="entry name" value="NAP"/>
    <property type="match status" value="1"/>
</dbReference>
<keyword evidence="6" id="KW-1185">Reference proteome</keyword>
<dbReference type="EMBL" id="JAGKQM010002917">
    <property type="protein sequence ID" value="KAH0842733.1"/>
    <property type="molecule type" value="Genomic_DNA"/>
</dbReference>
<reference evidence="5 6" key="1">
    <citation type="submission" date="2021-05" db="EMBL/GenBank/DDBJ databases">
        <title>Genome Assembly of Synthetic Allotetraploid Brassica napus Reveals Homoeologous Exchanges between Subgenomes.</title>
        <authorList>
            <person name="Davis J.T."/>
        </authorList>
    </citation>
    <scope>NUCLEOTIDE SEQUENCE [LARGE SCALE GENOMIC DNA]</scope>
    <source>
        <strain evidence="6">cv. Da-Ae</strain>
        <tissue evidence="5">Seedling</tissue>
    </source>
</reference>
<name>A0ABQ7WXN2_BRANA</name>
<evidence type="ECO:0000313" key="6">
    <source>
        <dbReference type="Proteomes" id="UP000824890"/>
    </source>
</evidence>
<evidence type="ECO:0000313" key="5">
    <source>
        <dbReference type="EMBL" id="KAH0842733.1"/>
    </source>
</evidence>
<evidence type="ECO:0000256" key="1">
    <source>
        <dbReference type="ARBA" id="ARBA00009947"/>
    </source>
</evidence>
<proteinExistence type="inferred from homology"/>
<evidence type="ECO:0000256" key="2">
    <source>
        <dbReference type="ARBA" id="ARBA00023186"/>
    </source>
</evidence>
<dbReference type="SUPFAM" id="SSF143113">
    <property type="entry name" value="NAP-like"/>
    <property type="match status" value="1"/>
</dbReference>
<feature type="region of interest" description="Disordered" evidence="4">
    <location>
        <begin position="130"/>
        <end position="165"/>
    </location>
</feature>
<dbReference type="InterPro" id="IPR037231">
    <property type="entry name" value="NAP-like_sf"/>
</dbReference>
<organism evidence="5 6">
    <name type="scientific">Brassica napus</name>
    <name type="common">Rape</name>
    <dbReference type="NCBI Taxonomy" id="3708"/>
    <lineage>
        <taxon>Eukaryota</taxon>
        <taxon>Viridiplantae</taxon>
        <taxon>Streptophyta</taxon>
        <taxon>Embryophyta</taxon>
        <taxon>Tracheophyta</taxon>
        <taxon>Spermatophyta</taxon>
        <taxon>Magnoliopsida</taxon>
        <taxon>eudicotyledons</taxon>
        <taxon>Gunneridae</taxon>
        <taxon>Pentapetalae</taxon>
        <taxon>rosids</taxon>
        <taxon>malvids</taxon>
        <taxon>Brassicales</taxon>
        <taxon>Brassicaceae</taxon>
        <taxon>Brassiceae</taxon>
        <taxon>Brassica</taxon>
    </lineage>
</organism>
<dbReference type="PANTHER" id="PTHR11875">
    <property type="entry name" value="TESTIS-SPECIFIC Y-ENCODED PROTEIN"/>
    <property type="match status" value="1"/>
</dbReference>
<protein>
    <submittedName>
        <fullName evidence="5">Uncharacterized protein</fullName>
    </submittedName>
</protein>
<keyword evidence="2" id="KW-0143">Chaperone</keyword>
<feature type="non-terminal residue" evidence="5">
    <location>
        <position position="1"/>
    </location>
</feature>
<comment type="similarity">
    <text evidence="1 3">Belongs to the nucleosome assembly protein (NAP) family.</text>
</comment>
<comment type="caution">
    <text evidence="5">The sequence shown here is derived from an EMBL/GenBank/DDBJ whole genome shotgun (WGS) entry which is preliminary data.</text>
</comment>
<dbReference type="Proteomes" id="UP000824890">
    <property type="component" value="Unassembled WGS sequence"/>
</dbReference>
<sequence>RYEIVTGAVEVDGAPEKVKIEQGENKAAEEKGVPDFWLIALKNNEITAEEVRYPEFRILFYEEVLSSIIKISSGTEFKNQKEPLVPYFKNTVLTKTYHMIDEDEPILKKAIGTEIERYPGNCLTRSILKKRSQRRDPKTQSLSRLMDNEKFRSKRQAKNKEVREG</sequence>
<evidence type="ECO:0000256" key="3">
    <source>
        <dbReference type="RuleBase" id="RU003876"/>
    </source>
</evidence>
<dbReference type="InterPro" id="IPR002164">
    <property type="entry name" value="NAP_family"/>
</dbReference>
<dbReference type="Gene3D" id="3.30.1120.90">
    <property type="entry name" value="Nucleosome assembly protein"/>
    <property type="match status" value="1"/>
</dbReference>
<evidence type="ECO:0000256" key="4">
    <source>
        <dbReference type="SAM" id="MobiDB-lite"/>
    </source>
</evidence>